<feature type="region of interest" description="Disordered" evidence="1">
    <location>
        <begin position="1"/>
        <end position="34"/>
    </location>
</feature>
<evidence type="ECO:0000256" key="2">
    <source>
        <dbReference type="SAM" id="Phobius"/>
    </source>
</evidence>
<protein>
    <recommendedName>
        <fullName evidence="5">Cell division protein FtsL</fullName>
    </recommendedName>
</protein>
<sequence length="192" mass="19550">MSSATAAAMRPSIQPEKSTPPRTERPLRPVTAPAPRRRPKLAYALIALGGAATIAVAQIGLSLAITHDSFVLADLTSQQRELNLQTSALQDDLAGIASPQLLATKAADLGMVVAGSASYLRLSDAAILGANKEADGRSTIDPTGSGAVQNALLTDEEAAAAAQENVGDRAGGARGPDLPPPITDGLPSPTTR</sequence>
<dbReference type="Proteomes" id="UP000517712">
    <property type="component" value="Unassembled WGS sequence"/>
</dbReference>
<name>A0A7W9C9K9_9MICO</name>
<keyword evidence="4" id="KW-1185">Reference proteome</keyword>
<evidence type="ECO:0000313" key="3">
    <source>
        <dbReference type="EMBL" id="MBB5741600.1"/>
    </source>
</evidence>
<keyword evidence="2" id="KW-1133">Transmembrane helix</keyword>
<organism evidence="3 4">
    <name type="scientific">Microbacterium ginsengiterrae</name>
    <dbReference type="NCBI Taxonomy" id="546115"/>
    <lineage>
        <taxon>Bacteria</taxon>
        <taxon>Bacillati</taxon>
        <taxon>Actinomycetota</taxon>
        <taxon>Actinomycetes</taxon>
        <taxon>Micrococcales</taxon>
        <taxon>Microbacteriaceae</taxon>
        <taxon>Microbacterium</taxon>
    </lineage>
</organism>
<keyword evidence="2" id="KW-0812">Transmembrane</keyword>
<gene>
    <name evidence="3" type="ORF">HD600_000097</name>
</gene>
<reference evidence="3 4" key="1">
    <citation type="submission" date="2020-08" db="EMBL/GenBank/DDBJ databases">
        <title>Sequencing the genomes of 1000 actinobacteria strains.</title>
        <authorList>
            <person name="Klenk H.-P."/>
        </authorList>
    </citation>
    <scope>NUCLEOTIDE SEQUENCE [LARGE SCALE GENOMIC DNA]</scope>
    <source>
        <strain evidence="3 4">DSM 24823</strain>
    </source>
</reference>
<evidence type="ECO:0000313" key="4">
    <source>
        <dbReference type="Proteomes" id="UP000517712"/>
    </source>
</evidence>
<accession>A0A7W9C9K9</accession>
<dbReference type="EMBL" id="JACHMU010000001">
    <property type="protein sequence ID" value="MBB5741600.1"/>
    <property type="molecule type" value="Genomic_DNA"/>
</dbReference>
<keyword evidence="2" id="KW-0472">Membrane</keyword>
<dbReference type="AlphaFoldDB" id="A0A7W9C9K9"/>
<feature type="region of interest" description="Disordered" evidence="1">
    <location>
        <begin position="160"/>
        <end position="192"/>
    </location>
</feature>
<comment type="caution">
    <text evidence="3">The sequence shown here is derived from an EMBL/GenBank/DDBJ whole genome shotgun (WGS) entry which is preliminary data.</text>
</comment>
<dbReference type="RefSeq" id="WP_241731693.1">
    <property type="nucleotide sequence ID" value="NZ_BAAAPG010000001.1"/>
</dbReference>
<evidence type="ECO:0000256" key="1">
    <source>
        <dbReference type="SAM" id="MobiDB-lite"/>
    </source>
</evidence>
<proteinExistence type="predicted"/>
<feature type="transmembrane region" description="Helical" evidence="2">
    <location>
        <begin position="41"/>
        <end position="65"/>
    </location>
</feature>
<evidence type="ECO:0008006" key="5">
    <source>
        <dbReference type="Google" id="ProtNLM"/>
    </source>
</evidence>